<dbReference type="Proteomes" id="UP000229612">
    <property type="component" value="Unassembled WGS sequence"/>
</dbReference>
<evidence type="ECO:0000313" key="2">
    <source>
        <dbReference type="EMBL" id="PIR86008.1"/>
    </source>
</evidence>
<comment type="caution">
    <text evidence="2">The sequence shown here is derived from an EMBL/GenBank/DDBJ whole genome shotgun (WGS) entry which is preliminary data.</text>
</comment>
<sequence length="191" mass="21506">MKRDDWMLLSLTFLTGLAIGMYVYLMAFKPIYVPDNLNDTETEAGEWSLVAKRYSDGSSRYVEPSFRVLSDRSYVYLPGGNSDSALSPIEGKLSSGLMRDLREYDDELVAYIYPPLQPNCPSARGGYDYEYRITVDNTVYLLDTCETALGQSSELAVLLQEAWSELEGSGRPTGSFSDWAENWLNERIGVN</sequence>
<gene>
    <name evidence="2" type="ORF">COU14_01175</name>
</gene>
<dbReference type="AlphaFoldDB" id="A0A2H0UHX5"/>
<evidence type="ECO:0000313" key="3">
    <source>
        <dbReference type="Proteomes" id="UP000229612"/>
    </source>
</evidence>
<accession>A0A2H0UHX5</accession>
<feature type="transmembrane region" description="Helical" evidence="1">
    <location>
        <begin position="6"/>
        <end position="25"/>
    </location>
</feature>
<protein>
    <submittedName>
        <fullName evidence="2">Uncharacterized protein</fullName>
    </submittedName>
</protein>
<proteinExistence type="predicted"/>
<evidence type="ECO:0000256" key="1">
    <source>
        <dbReference type="SAM" id="Phobius"/>
    </source>
</evidence>
<keyword evidence="1" id="KW-0472">Membrane</keyword>
<reference evidence="3" key="1">
    <citation type="submission" date="2017-09" db="EMBL/GenBank/DDBJ databases">
        <title>Depth-based differentiation of microbial function through sediment-hosted aquifers and enrichment of novel symbionts in the deep terrestrial subsurface.</title>
        <authorList>
            <person name="Probst A.J."/>
            <person name="Ladd B."/>
            <person name="Jarett J.K."/>
            <person name="Geller-Mcgrath D.E."/>
            <person name="Sieber C.M.K."/>
            <person name="Emerson J.B."/>
            <person name="Anantharaman K."/>
            <person name="Thomas B.C."/>
            <person name="Malmstrom R."/>
            <person name="Stieglmeier M."/>
            <person name="Klingl A."/>
            <person name="Woyke T."/>
            <person name="Ryan C.M."/>
            <person name="Banfield J.F."/>
        </authorList>
    </citation>
    <scope>NUCLEOTIDE SEQUENCE [LARGE SCALE GENOMIC DNA]</scope>
</reference>
<keyword evidence="1" id="KW-1133">Transmembrane helix</keyword>
<keyword evidence="1" id="KW-0812">Transmembrane</keyword>
<name>A0A2H0UHX5_9BACT</name>
<dbReference type="EMBL" id="PFBG01000013">
    <property type="protein sequence ID" value="PIR86008.1"/>
    <property type="molecule type" value="Genomic_DNA"/>
</dbReference>
<organism evidence="2 3">
    <name type="scientific">Candidatus Kaiserbacteria bacterium CG10_big_fil_rev_8_21_14_0_10_44_10</name>
    <dbReference type="NCBI Taxonomy" id="1974606"/>
    <lineage>
        <taxon>Bacteria</taxon>
        <taxon>Candidatus Kaiseribacteriota</taxon>
    </lineage>
</organism>